<protein>
    <submittedName>
        <fullName evidence="3">Uncharacterized protein</fullName>
    </submittedName>
</protein>
<sequence>MMNPHVRKSSIKVFFSNYFGCVREPRLSVRAVHWLKGFMDEVTRSRVNQVSLVLGAIGISGVVAVSFSYLVDHSIVLLFAALGGISIFIAITA</sequence>
<keyword evidence="1" id="KW-0472">Membrane</keyword>
<dbReference type="EMBL" id="CAADFU010000006">
    <property type="protein sequence ID" value="VFK40387.1"/>
    <property type="molecule type" value="Genomic_DNA"/>
</dbReference>
<evidence type="ECO:0000313" key="3">
    <source>
        <dbReference type="EMBL" id="VFK40387.1"/>
    </source>
</evidence>
<dbReference type="AlphaFoldDB" id="A0A450YFS3"/>
<gene>
    <name evidence="4" type="ORF">BECKSD772D_GA0070982_101210</name>
    <name evidence="3" type="ORF">BECKSD772E_GA0070983_100626</name>
    <name evidence="2" type="ORF">BECKSD772F_GA0070984_100526</name>
</gene>
<feature type="transmembrane region" description="Helical" evidence="1">
    <location>
        <begin position="50"/>
        <end position="69"/>
    </location>
</feature>
<accession>A0A450YFS3</accession>
<reference evidence="3" key="1">
    <citation type="submission" date="2019-02" db="EMBL/GenBank/DDBJ databases">
        <authorList>
            <person name="Gruber-Vodicka R. H."/>
            <person name="Seah K. B. B."/>
        </authorList>
    </citation>
    <scope>NUCLEOTIDE SEQUENCE</scope>
    <source>
        <strain evidence="4">BECK_S127</strain>
        <strain evidence="3">BECK_S1320</strain>
        <strain evidence="2">BECK_S1321</strain>
    </source>
</reference>
<keyword evidence="1" id="KW-0812">Transmembrane</keyword>
<dbReference type="EMBL" id="CAADFR010000005">
    <property type="protein sequence ID" value="VFK36777.1"/>
    <property type="molecule type" value="Genomic_DNA"/>
</dbReference>
<evidence type="ECO:0000256" key="1">
    <source>
        <dbReference type="SAM" id="Phobius"/>
    </source>
</evidence>
<organism evidence="3">
    <name type="scientific">Candidatus Kentrum sp. SD</name>
    <dbReference type="NCBI Taxonomy" id="2126332"/>
    <lineage>
        <taxon>Bacteria</taxon>
        <taxon>Pseudomonadati</taxon>
        <taxon>Pseudomonadota</taxon>
        <taxon>Gammaproteobacteria</taxon>
        <taxon>Candidatus Kentrum</taxon>
    </lineage>
</organism>
<proteinExistence type="predicted"/>
<evidence type="ECO:0000313" key="2">
    <source>
        <dbReference type="EMBL" id="VFK36777.1"/>
    </source>
</evidence>
<feature type="transmembrane region" description="Helical" evidence="1">
    <location>
        <begin position="75"/>
        <end position="92"/>
    </location>
</feature>
<evidence type="ECO:0000313" key="4">
    <source>
        <dbReference type="EMBL" id="VFK78334.1"/>
    </source>
</evidence>
<keyword evidence="1" id="KW-1133">Transmembrane helix</keyword>
<name>A0A450YFS3_9GAMM</name>
<dbReference type="EMBL" id="CAADHB010000012">
    <property type="protein sequence ID" value="VFK78334.1"/>
    <property type="molecule type" value="Genomic_DNA"/>
</dbReference>